<reference evidence="1" key="1">
    <citation type="submission" date="2023-07" db="EMBL/GenBank/DDBJ databases">
        <authorList>
            <consortium name="AG Swart"/>
            <person name="Singh M."/>
            <person name="Singh A."/>
            <person name="Seah K."/>
            <person name="Emmerich C."/>
        </authorList>
    </citation>
    <scope>NUCLEOTIDE SEQUENCE</scope>
    <source>
        <strain evidence="1">DP1</strain>
    </source>
</reference>
<name>A0AAD1UGC2_EUPCR</name>
<comment type="caution">
    <text evidence="1">The sequence shown here is derived from an EMBL/GenBank/DDBJ whole genome shotgun (WGS) entry which is preliminary data.</text>
</comment>
<dbReference type="Proteomes" id="UP001295684">
    <property type="component" value="Unassembled WGS sequence"/>
</dbReference>
<accession>A0AAD1UGC2</accession>
<dbReference type="SUPFAM" id="SSF52047">
    <property type="entry name" value="RNI-like"/>
    <property type="match status" value="1"/>
</dbReference>
<organism evidence="1 2">
    <name type="scientific">Euplotes crassus</name>
    <dbReference type="NCBI Taxonomy" id="5936"/>
    <lineage>
        <taxon>Eukaryota</taxon>
        <taxon>Sar</taxon>
        <taxon>Alveolata</taxon>
        <taxon>Ciliophora</taxon>
        <taxon>Intramacronucleata</taxon>
        <taxon>Spirotrichea</taxon>
        <taxon>Hypotrichia</taxon>
        <taxon>Euplotida</taxon>
        <taxon>Euplotidae</taxon>
        <taxon>Moneuplotes</taxon>
    </lineage>
</organism>
<dbReference type="InterPro" id="IPR032675">
    <property type="entry name" value="LRR_dom_sf"/>
</dbReference>
<dbReference type="EMBL" id="CAMPGE010009353">
    <property type="protein sequence ID" value="CAI2368222.1"/>
    <property type="molecule type" value="Genomic_DNA"/>
</dbReference>
<evidence type="ECO:0000313" key="1">
    <source>
        <dbReference type="EMBL" id="CAI2368222.1"/>
    </source>
</evidence>
<keyword evidence="2" id="KW-1185">Reference proteome</keyword>
<dbReference type="AlphaFoldDB" id="A0AAD1UGC2"/>
<protein>
    <submittedName>
        <fullName evidence="1">Uncharacterized protein</fullName>
    </submittedName>
</protein>
<proteinExistence type="predicted"/>
<evidence type="ECO:0000313" key="2">
    <source>
        <dbReference type="Proteomes" id="UP001295684"/>
    </source>
</evidence>
<dbReference type="Gene3D" id="3.80.10.10">
    <property type="entry name" value="Ribonuclease Inhibitor"/>
    <property type="match status" value="1"/>
</dbReference>
<gene>
    <name evidence="1" type="ORF">ECRASSUSDP1_LOCUS9513</name>
</gene>
<sequence length="272" mass="31814">MDSLHRTLLQEAKMTELITNLHAPSFEDTRHKDPYLIQTWLKMFRLEQDKELRYSSPKNISKILFANKVYICLKYKKFEMQGVLRDIDYGQEIYCKPLERLLIFSNVKDQFFMSLESFFPSFIKIASYVTRSIYLEKIKLDKKQISCLLSCLSNLKSLRFSGSQIATEGIKIFCNCYPYIENLCISQSFNEDFKPFGHIDVERILKVVLFSSLLSSIDKIEFKNCDIDLQEAQKINKRLGKIFSVGSLSKGLGQIICFTKNIIKKEYKCVIY</sequence>